<dbReference type="Proteomes" id="UP001062263">
    <property type="component" value="Chromosome"/>
</dbReference>
<name>A0ABN6QJF8_9BACT</name>
<dbReference type="PROSITE" id="PS51257">
    <property type="entry name" value="PROKAR_LIPOPROTEIN"/>
    <property type="match status" value="1"/>
</dbReference>
<proteinExistence type="predicted"/>
<dbReference type="EMBL" id="AP025943">
    <property type="protein sequence ID" value="BDL43096.1"/>
    <property type="molecule type" value="Genomic_DNA"/>
</dbReference>
<evidence type="ECO:0000313" key="2">
    <source>
        <dbReference type="Proteomes" id="UP001062263"/>
    </source>
</evidence>
<sequence>MIPELRTGSHSCMRLIGFLTLACVAGFLSSCGCNCNQYPESALKDYKPTSSKQFR</sequence>
<accession>A0ABN6QJF8</accession>
<reference evidence="1" key="1">
    <citation type="submission" date="2022-06" db="EMBL/GenBank/DDBJ databases">
        <title>Akkermansia biwalacus sp. nov., an anaerobic mucin-degrading bacterium isolated from human intestine.</title>
        <authorList>
            <person name="Kobayashi Y."/>
            <person name="Inoue S."/>
            <person name="Kawahara T."/>
            <person name="Kohda N."/>
        </authorList>
    </citation>
    <scope>NUCLEOTIDE SEQUENCE</scope>
    <source>
        <strain evidence="1">WON2089</strain>
    </source>
</reference>
<protein>
    <recommendedName>
        <fullName evidence="3">Lipoprotein</fullName>
    </recommendedName>
</protein>
<organism evidence="1 2">
    <name type="scientific">Akkermansia biwaensis</name>
    <dbReference type="NCBI Taxonomy" id="2946555"/>
    <lineage>
        <taxon>Bacteria</taxon>
        <taxon>Pseudomonadati</taxon>
        <taxon>Verrucomicrobiota</taxon>
        <taxon>Verrucomicrobiia</taxon>
        <taxon>Verrucomicrobiales</taxon>
        <taxon>Akkermansiaceae</taxon>
        <taxon>Akkermansia</taxon>
    </lineage>
</organism>
<keyword evidence="2" id="KW-1185">Reference proteome</keyword>
<gene>
    <name evidence="1" type="ORF">Abiwalacus_06700</name>
</gene>
<evidence type="ECO:0000313" key="1">
    <source>
        <dbReference type="EMBL" id="BDL43096.1"/>
    </source>
</evidence>
<evidence type="ECO:0008006" key="3">
    <source>
        <dbReference type="Google" id="ProtNLM"/>
    </source>
</evidence>